<feature type="non-terminal residue" evidence="1">
    <location>
        <position position="92"/>
    </location>
</feature>
<dbReference type="Proteomes" id="UP000054359">
    <property type="component" value="Unassembled WGS sequence"/>
</dbReference>
<reference evidence="1 2" key="1">
    <citation type="submission" date="2013-11" db="EMBL/GenBank/DDBJ databases">
        <title>Genome sequencing of Stegodyphus mimosarum.</title>
        <authorList>
            <person name="Bechsgaard J."/>
        </authorList>
    </citation>
    <scope>NUCLEOTIDE SEQUENCE [LARGE SCALE GENOMIC DNA]</scope>
</reference>
<keyword evidence="2" id="KW-1185">Reference proteome</keyword>
<evidence type="ECO:0000313" key="2">
    <source>
        <dbReference type="Proteomes" id="UP000054359"/>
    </source>
</evidence>
<evidence type="ECO:0000313" key="1">
    <source>
        <dbReference type="EMBL" id="KFM66887.1"/>
    </source>
</evidence>
<sequence length="92" mass="10597">MTSTRPKISQTAAQFRVLMLHGSFSQHRLFQMRSFTLESQRFSPDTATTLKQHSVKKLVHVAFLSKIDHIAHKYKNEITASLASCVFIHHYP</sequence>
<proteinExistence type="predicted"/>
<accession>A0A087TP48</accession>
<name>A0A087TP48_STEMI</name>
<dbReference type="AlphaFoldDB" id="A0A087TP48"/>
<protein>
    <submittedName>
        <fullName evidence="1">Uncharacterized protein</fullName>
    </submittedName>
</protein>
<dbReference type="EMBL" id="KK116124">
    <property type="protein sequence ID" value="KFM66887.1"/>
    <property type="molecule type" value="Genomic_DNA"/>
</dbReference>
<gene>
    <name evidence="1" type="ORF">X975_07660</name>
</gene>
<organism evidence="1 2">
    <name type="scientific">Stegodyphus mimosarum</name>
    <name type="common">African social velvet spider</name>
    <dbReference type="NCBI Taxonomy" id="407821"/>
    <lineage>
        <taxon>Eukaryota</taxon>
        <taxon>Metazoa</taxon>
        <taxon>Ecdysozoa</taxon>
        <taxon>Arthropoda</taxon>
        <taxon>Chelicerata</taxon>
        <taxon>Arachnida</taxon>
        <taxon>Araneae</taxon>
        <taxon>Araneomorphae</taxon>
        <taxon>Entelegynae</taxon>
        <taxon>Eresoidea</taxon>
        <taxon>Eresidae</taxon>
        <taxon>Stegodyphus</taxon>
    </lineage>
</organism>